<evidence type="ECO:0000256" key="2">
    <source>
        <dbReference type="ARBA" id="ARBA00022438"/>
    </source>
</evidence>
<dbReference type="CDD" id="cd09601">
    <property type="entry name" value="M1_APN-Q_like"/>
    <property type="match status" value="1"/>
</dbReference>
<dbReference type="InterPro" id="IPR027268">
    <property type="entry name" value="Peptidase_M4/M1_CTD_sf"/>
</dbReference>
<dbReference type="GO" id="GO:0005615">
    <property type="term" value="C:extracellular space"/>
    <property type="evidence" value="ECO:0007669"/>
    <property type="project" value="TreeGrafter"/>
</dbReference>
<name>F9W8I6_TRYCI</name>
<dbReference type="GO" id="GO:0016020">
    <property type="term" value="C:membrane"/>
    <property type="evidence" value="ECO:0007669"/>
    <property type="project" value="TreeGrafter"/>
</dbReference>
<dbReference type="Pfam" id="PF01433">
    <property type="entry name" value="Peptidase_M1"/>
    <property type="match status" value="1"/>
</dbReference>
<dbReference type="GO" id="GO:0008270">
    <property type="term" value="F:zinc ion binding"/>
    <property type="evidence" value="ECO:0007669"/>
    <property type="project" value="UniProtKB-UniRule"/>
</dbReference>
<feature type="binding site" evidence="9">
    <location>
        <position position="323"/>
    </location>
    <ligand>
        <name>Zn(2+)</name>
        <dbReference type="ChEBI" id="CHEBI:29105"/>
        <note>catalytic</note>
    </ligand>
</feature>
<dbReference type="SUPFAM" id="SSF55486">
    <property type="entry name" value="Metalloproteases ('zincins'), catalytic domain"/>
    <property type="match status" value="1"/>
</dbReference>
<keyword evidence="5 11" id="KW-0378">Hydrolase</keyword>
<evidence type="ECO:0000256" key="6">
    <source>
        <dbReference type="ARBA" id="ARBA00022833"/>
    </source>
</evidence>
<keyword evidence="4 9" id="KW-0479">Metal-binding</keyword>
<keyword evidence="3 11" id="KW-0645">Protease</keyword>
<proteinExistence type="inferred from homology"/>
<keyword evidence="7 11" id="KW-0482">Metalloprotease</keyword>
<evidence type="ECO:0000259" key="14">
    <source>
        <dbReference type="Pfam" id="PF17900"/>
    </source>
</evidence>
<evidence type="ECO:0000256" key="1">
    <source>
        <dbReference type="ARBA" id="ARBA00010136"/>
    </source>
</evidence>
<feature type="binding site" evidence="9">
    <location>
        <position position="300"/>
    </location>
    <ligand>
        <name>Zn(2+)</name>
        <dbReference type="ChEBI" id="CHEBI:29105"/>
        <note>catalytic</note>
    </ligand>
</feature>
<dbReference type="Gene3D" id="1.25.50.20">
    <property type="match status" value="1"/>
</dbReference>
<dbReference type="InterPro" id="IPR050344">
    <property type="entry name" value="Peptidase_M1_aminopeptidases"/>
</dbReference>
<dbReference type="Gene3D" id="1.10.390.10">
    <property type="entry name" value="Neutral Protease Domain 2"/>
    <property type="match status" value="1"/>
</dbReference>
<dbReference type="EMBL" id="CAEQ01001170">
    <property type="protein sequence ID" value="CCD13518.1"/>
    <property type="molecule type" value="Genomic_DNA"/>
</dbReference>
<dbReference type="InterPro" id="IPR001930">
    <property type="entry name" value="Peptidase_M1"/>
</dbReference>
<protein>
    <recommendedName>
        <fullName evidence="11">Aminopeptidase</fullName>
        <ecNumber evidence="11">3.4.11.-</ecNumber>
    </recommendedName>
</protein>
<dbReference type="Gene3D" id="2.60.40.1730">
    <property type="entry name" value="tricorn interacting facor f3 domain"/>
    <property type="match status" value="1"/>
</dbReference>
<dbReference type="OMA" id="WGCITCA"/>
<dbReference type="PANTHER" id="PTHR11533:SF299">
    <property type="entry name" value="AMINOPEPTIDASE"/>
    <property type="match status" value="1"/>
</dbReference>
<evidence type="ECO:0000256" key="5">
    <source>
        <dbReference type="ARBA" id="ARBA00022801"/>
    </source>
</evidence>
<comment type="caution">
    <text evidence="15">The sequence shown here is derived from an EMBL/GenBank/DDBJ whole genome shotgun (WGS) entry which is preliminary data.</text>
</comment>
<dbReference type="FunFam" id="1.10.390.10:FF:000006">
    <property type="entry name" value="Puromycin-sensitive aminopeptidase"/>
    <property type="match status" value="1"/>
</dbReference>
<dbReference type="SUPFAM" id="SSF63737">
    <property type="entry name" value="Leukotriene A4 hydrolase N-terminal domain"/>
    <property type="match status" value="1"/>
</dbReference>
<comment type="similarity">
    <text evidence="1 11">Belongs to the peptidase M1 family.</text>
</comment>
<feature type="domain" description="Aminopeptidase N-like N-terminal" evidence="14">
    <location>
        <begin position="15"/>
        <end position="195"/>
    </location>
</feature>
<dbReference type="VEuPathDB" id="TriTrypDB:TcIL3000_0_42640"/>
<evidence type="ECO:0000259" key="12">
    <source>
        <dbReference type="Pfam" id="PF01433"/>
    </source>
</evidence>
<dbReference type="BRENDA" id="3.4.11.2">
    <property type="organism ID" value="6523"/>
</dbReference>
<reference evidence="15 16" key="2">
    <citation type="journal article" date="2012" name="Proc. Natl. Acad. Sci. U.S.A.">
        <title>Antigenic diversity is generated by distinct evolutionary mechanisms in African trypanosome species.</title>
        <authorList>
            <person name="Jackson A.P."/>
            <person name="Berry A."/>
            <person name="Aslett M."/>
            <person name="Allison H.C."/>
            <person name="Burton P."/>
            <person name="Vavrova-Anderson J."/>
            <person name="Brown R."/>
            <person name="Browne H."/>
            <person name="Corton N."/>
            <person name="Hauser H."/>
            <person name="Gamble J."/>
            <person name="Gilderthorp R."/>
            <person name="Marcello L."/>
            <person name="McQuillan J."/>
            <person name="Otto T.D."/>
            <person name="Quail M.A."/>
            <person name="Sanders M.J."/>
            <person name="van Tonder A."/>
            <person name="Ginger M.L."/>
            <person name="Field M.C."/>
            <person name="Barry J.D."/>
            <person name="Hertz-Fowler C."/>
            <person name="Berriman M."/>
        </authorList>
    </citation>
    <scope>NUCLEOTIDE SEQUENCE [LARGE SCALE GENOMIC DNA]</scope>
    <source>
        <strain evidence="15 16">IL3000</strain>
    </source>
</reference>
<evidence type="ECO:0000256" key="11">
    <source>
        <dbReference type="RuleBase" id="RU364040"/>
    </source>
</evidence>
<organism evidence="15 16">
    <name type="scientific">Trypanosoma congolense (strain IL3000)</name>
    <dbReference type="NCBI Taxonomy" id="1068625"/>
    <lineage>
        <taxon>Eukaryota</taxon>
        <taxon>Discoba</taxon>
        <taxon>Euglenozoa</taxon>
        <taxon>Kinetoplastea</taxon>
        <taxon>Metakinetoplastina</taxon>
        <taxon>Trypanosomatida</taxon>
        <taxon>Trypanosomatidae</taxon>
        <taxon>Trypanosoma</taxon>
        <taxon>Nannomonas</taxon>
    </lineage>
</organism>
<accession>F9W8I6</accession>
<dbReference type="PANTHER" id="PTHR11533">
    <property type="entry name" value="PROTEASE M1 ZINC METALLOPROTEASE"/>
    <property type="match status" value="1"/>
</dbReference>
<feature type="domain" description="Peptidase M1 membrane alanine aminopeptidase" evidence="12">
    <location>
        <begin position="229"/>
        <end position="443"/>
    </location>
</feature>
<evidence type="ECO:0000256" key="7">
    <source>
        <dbReference type="ARBA" id="ARBA00023049"/>
    </source>
</evidence>
<reference evidence="16" key="1">
    <citation type="submission" date="2011-07" db="EMBL/GenBank/DDBJ databases">
        <title>Divergent evolution of antigenic variation in African trypanosomes.</title>
        <authorList>
            <person name="Jackson A.P."/>
            <person name="Berry A."/>
            <person name="Allison H.C."/>
            <person name="Burton P."/>
            <person name="Anderson J."/>
            <person name="Aslett M."/>
            <person name="Brown R."/>
            <person name="Corton N."/>
            <person name="Harris D."/>
            <person name="Hauser H."/>
            <person name="Gamble J."/>
            <person name="Gilderthorp R."/>
            <person name="McQuillan J."/>
            <person name="Quail M.A."/>
            <person name="Sanders M."/>
            <person name="Van Tonder A."/>
            <person name="Ginger M.L."/>
            <person name="Donelson J.E."/>
            <person name="Field M.C."/>
            <person name="Barry J.D."/>
            <person name="Berriman M."/>
            <person name="Hertz-Fowler C."/>
        </authorList>
    </citation>
    <scope>NUCLEOTIDE SEQUENCE [LARGE SCALE GENOMIC DNA]</scope>
    <source>
        <strain evidence="16">IL3000</strain>
    </source>
</reference>
<dbReference type="GO" id="GO:0070006">
    <property type="term" value="F:metalloaminopeptidase activity"/>
    <property type="evidence" value="ECO:0007669"/>
    <property type="project" value="TreeGrafter"/>
</dbReference>
<gene>
    <name evidence="15" type="ORF">TCIL3000_0_42640</name>
</gene>
<dbReference type="InterPro" id="IPR024571">
    <property type="entry name" value="ERAP1-like_C_dom"/>
</dbReference>
<dbReference type="AlphaFoldDB" id="F9W8I6"/>
<dbReference type="Pfam" id="PF17900">
    <property type="entry name" value="Peptidase_M1_N"/>
    <property type="match status" value="1"/>
</dbReference>
<evidence type="ECO:0000313" key="16">
    <source>
        <dbReference type="Proteomes" id="UP000000702"/>
    </source>
</evidence>
<feature type="domain" description="ERAP1-like C-terminal" evidence="13">
    <location>
        <begin position="519"/>
        <end position="845"/>
    </location>
</feature>
<dbReference type="InterPro" id="IPR014782">
    <property type="entry name" value="Peptidase_M1_dom"/>
</dbReference>
<comment type="cofactor">
    <cofactor evidence="9 11">
        <name>Zn(2+)</name>
        <dbReference type="ChEBI" id="CHEBI:29105"/>
    </cofactor>
    <text evidence="9 11">Binds 1 zinc ion per subunit.</text>
</comment>
<keyword evidence="2 11" id="KW-0031">Aminopeptidase</keyword>
<dbReference type="InterPro" id="IPR034016">
    <property type="entry name" value="M1_APN-typ"/>
</dbReference>
<feature type="active site" description="Proton acceptor" evidence="8">
    <location>
        <position position="301"/>
    </location>
</feature>
<evidence type="ECO:0000313" key="15">
    <source>
        <dbReference type="EMBL" id="CCD13518.1"/>
    </source>
</evidence>
<evidence type="ECO:0000256" key="8">
    <source>
        <dbReference type="PIRSR" id="PIRSR634016-1"/>
    </source>
</evidence>
<keyword evidence="6 9" id="KW-0862">Zinc</keyword>
<sequence length="866" mass="96779">MSAAVATVKLHNSFVPTSYDLHVSVDLASWRYDGRETIVLQRLSSVEPSKEIQLHYSKTMSIHEVTGAVVVDRNPEAGTLKLQLCGEPVERHTLTFSFTQEIREEMRGLYRVCFKTEDGVEHRMAATHFEPTAARYFYICQDEPAARADFTLRVTLPRSMEGYTVLSNGPLRTKEVCADGVTHCFDTVPAVPTYLTSCFVGELEHIDTTACGIPVRVYTVVGKVHRAGFALKTTAFALEYFEKFFDCKYPLPKLDVVAVPDFPIGGMENWGCIACVEAILVDEQTSSVGALKSAAELLCHEVSHNWFGNLVTVSWWDGLWLKEGFASWCGYNATHHLQPSWRCDEDANAGVASALVSDMYEHSHPVEVPIHDPAEIAQIFDAISYNKGMGLVHMLEAFLGDKWSASVAHYIKKYRYGDTRTTQLWQALEEASGVPLTEAMESFTTQMGFPMIHVSRPSANVIVLRQEPCQFVSAAERRKTQWCIPVVLEGAGGVSHRVELRGLEEQRVELPPALAQSSWINANPRRRGFFRCRYDDNSFSAILGAYTSLGASDRCGLITDTLASVYMGSDDMERLSILRSVLTEREPNGSVWREYYNSVSDLLSFLEDGNVHRELLRNLLFQVDVIATKLLEREPTTVEERLQRAFFVNASVATSLSCLSAADARAVPTVQWVLKEADAYLEGKPHAADTLTASLSAYVRLGPGDAATRLQTLWGRFVGADDNVELCRSLLRALCHAEDADFVEGVAKRCIYNDGIRSQYGGVIFAAIATNPLLPRGWLWSLFKKHFEGIDKQWGCGTFRIQSIVEAVGSTLTSDAHADDFEGFFRLHPLPHARLAVHRAVERIRLNAWLQRQWGGPKLSYLFFPR</sequence>
<dbReference type="GO" id="GO:0005737">
    <property type="term" value="C:cytoplasm"/>
    <property type="evidence" value="ECO:0007669"/>
    <property type="project" value="TreeGrafter"/>
</dbReference>
<evidence type="ECO:0000256" key="9">
    <source>
        <dbReference type="PIRSR" id="PIRSR634016-3"/>
    </source>
</evidence>
<dbReference type="GO" id="GO:0043171">
    <property type="term" value="P:peptide catabolic process"/>
    <property type="evidence" value="ECO:0007669"/>
    <property type="project" value="TreeGrafter"/>
</dbReference>
<dbReference type="InterPro" id="IPR045357">
    <property type="entry name" value="Aminopeptidase_N-like_N"/>
</dbReference>
<evidence type="ECO:0000256" key="3">
    <source>
        <dbReference type="ARBA" id="ARBA00022670"/>
    </source>
</evidence>
<feature type="site" description="Transition state stabilizer" evidence="10">
    <location>
        <position position="385"/>
    </location>
</feature>
<dbReference type="Gene3D" id="2.60.40.1910">
    <property type="match status" value="1"/>
</dbReference>
<dbReference type="GO" id="GO:0006508">
    <property type="term" value="P:proteolysis"/>
    <property type="evidence" value="ECO:0007669"/>
    <property type="project" value="UniProtKB-KW"/>
</dbReference>
<dbReference type="PRINTS" id="PR00756">
    <property type="entry name" value="ALADIPTASE"/>
</dbReference>
<feature type="binding site" evidence="9">
    <location>
        <position position="304"/>
    </location>
    <ligand>
        <name>Zn(2+)</name>
        <dbReference type="ChEBI" id="CHEBI:29105"/>
        <note>catalytic</note>
    </ligand>
</feature>
<evidence type="ECO:0000256" key="4">
    <source>
        <dbReference type="ARBA" id="ARBA00022723"/>
    </source>
</evidence>
<evidence type="ECO:0000259" key="13">
    <source>
        <dbReference type="Pfam" id="PF11838"/>
    </source>
</evidence>
<dbReference type="Proteomes" id="UP000000702">
    <property type="component" value="Unassembled WGS sequence"/>
</dbReference>
<dbReference type="Pfam" id="PF11838">
    <property type="entry name" value="ERAP1_C"/>
    <property type="match status" value="1"/>
</dbReference>
<keyword evidence="16" id="KW-1185">Reference proteome</keyword>
<dbReference type="FunFam" id="2.60.40.1730:FF:000033">
    <property type="entry name" value="Aminopeptidase"/>
    <property type="match status" value="1"/>
</dbReference>
<dbReference type="EC" id="3.4.11.-" evidence="11"/>
<dbReference type="GO" id="GO:0042277">
    <property type="term" value="F:peptide binding"/>
    <property type="evidence" value="ECO:0007669"/>
    <property type="project" value="TreeGrafter"/>
</dbReference>
<dbReference type="InterPro" id="IPR042097">
    <property type="entry name" value="Aminopeptidase_N-like_N_sf"/>
</dbReference>
<evidence type="ECO:0000256" key="10">
    <source>
        <dbReference type="PIRSR" id="PIRSR634016-4"/>
    </source>
</evidence>